<evidence type="ECO:0000256" key="1">
    <source>
        <dbReference type="ARBA" id="ARBA00010617"/>
    </source>
</evidence>
<keyword evidence="3" id="KW-0408">Iron</keyword>
<dbReference type="Gene3D" id="1.10.630.10">
    <property type="entry name" value="Cytochrome P450"/>
    <property type="match status" value="1"/>
</dbReference>
<evidence type="ECO:0000256" key="4">
    <source>
        <dbReference type="SAM" id="MobiDB-lite"/>
    </source>
</evidence>
<feature type="region of interest" description="Disordered" evidence="4">
    <location>
        <begin position="67"/>
        <end position="101"/>
    </location>
</feature>
<dbReference type="GO" id="GO:0016125">
    <property type="term" value="P:sterol metabolic process"/>
    <property type="evidence" value="ECO:0007669"/>
    <property type="project" value="TreeGrafter"/>
</dbReference>
<keyword evidence="7" id="KW-1185">Reference proteome</keyword>
<dbReference type="SUPFAM" id="SSF48264">
    <property type="entry name" value="Cytochrome P450"/>
    <property type="match status" value="1"/>
</dbReference>
<feature type="region of interest" description="Disordered" evidence="4">
    <location>
        <begin position="1"/>
        <end position="45"/>
    </location>
</feature>
<dbReference type="PANTHER" id="PTHR24286">
    <property type="entry name" value="CYTOCHROME P450 26"/>
    <property type="match status" value="1"/>
</dbReference>
<evidence type="ECO:0000313" key="6">
    <source>
        <dbReference type="EMBL" id="KAK7826580.1"/>
    </source>
</evidence>
<dbReference type="Proteomes" id="UP000237347">
    <property type="component" value="Unassembled WGS sequence"/>
</dbReference>
<dbReference type="GO" id="GO:0004497">
    <property type="term" value="F:monooxygenase activity"/>
    <property type="evidence" value="ECO:0007669"/>
    <property type="project" value="InterPro"/>
</dbReference>
<comment type="similarity">
    <text evidence="1">Belongs to the cytochrome P450 family.</text>
</comment>
<dbReference type="GO" id="GO:0016705">
    <property type="term" value="F:oxidoreductase activity, acting on paired donors, with incorporation or reduction of molecular oxygen"/>
    <property type="evidence" value="ECO:0007669"/>
    <property type="project" value="InterPro"/>
</dbReference>
<name>A0AAW0JIA7_QUESU</name>
<dbReference type="AlphaFoldDB" id="A0AAW0JIA7"/>
<evidence type="ECO:0000256" key="3">
    <source>
        <dbReference type="ARBA" id="ARBA00023004"/>
    </source>
</evidence>
<dbReference type="InterPro" id="IPR001128">
    <property type="entry name" value="Cyt_P450"/>
</dbReference>
<dbReference type="GO" id="GO:0005506">
    <property type="term" value="F:iron ion binding"/>
    <property type="evidence" value="ECO:0007669"/>
    <property type="project" value="InterPro"/>
</dbReference>
<dbReference type="Pfam" id="PF06068">
    <property type="entry name" value="TIP49"/>
    <property type="match status" value="1"/>
</dbReference>
<sequence>MVDVSPQAEVPSPTPPSQPSPFTPPMHPETPLYPHQLQCSHFTMDPPSIEPMTMIPTLGLYIEHHDLPTSSLSDPLGPPHDDEPKADAPQPPPPPKHCTRVKKHKIVNIEKEVVNRYIDEGVAELVPGVLFIDVRHATLVTRSVDTERGDLSPQEKKTVDAIVKASEYPLSIVLVVSIVLDILLGGYETTATLMSLIVYFLGQAPNALENLKEEHQGIRKRKEDGEPLNWEDYKKMKFTRNVIINIIFIYSDLFSTRKVICEAMRCGNVVKFLHRKALQDVKYKASNLMEIMIKNVADILIPSGWKVFPIFTAVNFDSALHRNPLEFNP</sequence>
<proteinExistence type="inferred from homology"/>
<protein>
    <submittedName>
        <fullName evidence="6">Cytochrome p450 90b1</fullName>
    </submittedName>
</protein>
<dbReference type="PANTHER" id="PTHR24286:SF159">
    <property type="entry name" value="CYTOCHROME P450, FAMILY 724, SUBFAMILY A, POLYPEPTIDE 1"/>
    <property type="match status" value="1"/>
</dbReference>
<keyword evidence="2" id="KW-0479">Metal-binding</keyword>
<evidence type="ECO:0000313" key="7">
    <source>
        <dbReference type="Proteomes" id="UP000237347"/>
    </source>
</evidence>
<dbReference type="EMBL" id="PKMF04000543">
    <property type="protein sequence ID" value="KAK7826580.1"/>
    <property type="molecule type" value="Genomic_DNA"/>
</dbReference>
<evidence type="ECO:0000259" key="5">
    <source>
        <dbReference type="Pfam" id="PF06068"/>
    </source>
</evidence>
<feature type="domain" description="TIP49 P-loop" evidence="5">
    <location>
        <begin position="107"/>
        <end position="136"/>
    </location>
</feature>
<dbReference type="GO" id="GO:0020037">
    <property type="term" value="F:heme binding"/>
    <property type="evidence" value="ECO:0007669"/>
    <property type="project" value="InterPro"/>
</dbReference>
<organism evidence="6 7">
    <name type="scientific">Quercus suber</name>
    <name type="common">Cork oak</name>
    <dbReference type="NCBI Taxonomy" id="58331"/>
    <lineage>
        <taxon>Eukaryota</taxon>
        <taxon>Viridiplantae</taxon>
        <taxon>Streptophyta</taxon>
        <taxon>Embryophyta</taxon>
        <taxon>Tracheophyta</taxon>
        <taxon>Spermatophyta</taxon>
        <taxon>Magnoliopsida</taxon>
        <taxon>eudicotyledons</taxon>
        <taxon>Gunneridae</taxon>
        <taxon>Pentapetalae</taxon>
        <taxon>rosids</taxon>
        <taxon>fabids</taxon>
        <taxon>Fagales</taxon>
        <taxon>Fagaceae</taxon>
        <taxon>Quercus</taxon>
    </lineage>
</organism>
<accession>A0AAW0JIA7</accession>
<dbReference type="InterPro" id="IPR036396">
    <property type="entry name" value="Cyt_P450_sf"/>
</dbReference>
<gene>
    <name evidence="6" type="primary">CYP90B1_0</name>
    <name evidence="6" type="ORF">CFP56_032073</name>
</gene>
<dbReference type="GO" id="GO:0016132">
    <property type="term" value="P:brassinosteroid biosynthetic process"/>
    <property type="evidence" value="ECO:0007669"/>
    <property type="project" value="TreeGrafter"/>
</dbReference>
<comment type="caution">
    <text evidence="6">The sequence shown here is derived from an EMBL/GenBank/DDBJ whole genome shotgun (WGS) entry which is preliminary data.</text>
</comment>
<reference evidence="6 7" key="1">
    <citation type="journal article" date="2018" name="Sci. Data">
        <title>The draft genome sequence of cork oak.</title>
        <authorList>
            <person name="Ramos A.M."/>
            <person name="Usie A."/>
            <person name="Barbosa P."/>
            <person name="Barros P.M."/>
            <person name="Capote T."/>
            <person name="Chaves I."/>
            <person name="Simoes F."/>
            <person name="Abreu I."/>
            <person name="Carrasquinho I."/>
            <person name="Faro C."/>
            <person name="Guimaraes J.B."/>
            <person name="Mendonca D."/>
            <person name="Nobrega F."/>
            <person name="Rodrigues L."/>
            <person name="Saibo N.J.M."/>
            <person name="Varela M.C."/>
            <person name="Egas C."/>
            <person name="Matos J."/>
            <person name="Miguel C.M."/>
            <person name="Oliveira M.M."/>
            <person name="Ricardo C.P."/>
            <person name="Goncalves S."/>
        </authorList>
    </citation>
    <scope>NUCLEOTIDE SEQUENCE [LARGE SCALE GENOMIC DNA]</scope>
    <source>
        <strain evidence="7">cv. HL8</strain>
    </source>
</reference>
<dbReference type="GO" id="GO:0010268">
    <property type="term" value="P:brassinosteroid homeostasis"/>
    <property type="evidence" value="ECO:0007669"/>
    <property type="project" value="TreeGrafter"/>
</dbReference>
<dbReference type="GO" id="GO:0005524">
    <property type="term" value="F:ATP binding"/>
    <property type="evidence" value="ECO:0007669"/>
    <property type="project" value="InterPro"/>
</dbReference>
<evidence type="ECO:0000256" key="2">
    <source>
        <dbReference type="ARBA" id="ARBA00022723"/>
    </source>
</evidence>
<dbReference type="Pfam" id="PF00067">
    <property type="entry name" value="p450"/>
    <property type="match status" value="1"/>
</dbReference>
<feature type="compositionally biased region" description="Pro residues" evidence="4">
    <location>
        <begin position="12"/>
        <end position="28"/>
    </location>
</feature>
<dbReference type="InterPro" id="IPR010339">
    <property type="entry name" value="TIP49_P-loop"/>
</dbReference>